<proteinExistence type="predicted"/>
<keyword evidence="3" id="KW-1185">Reference proteome</keyword>
<protein>
    <recommendedName>
        <fullName evidence="4">Secreted protein</fullName>
    </recommendedName>
</protein>
<evidence type="ECO:0000256" key="1">
    <source>
        <dbReference type="SAM" id="Phobius"/>
    </source>
</evidence>
<evidence type="ECO:0008006" key="4">
    <source>
        <dbReference type="Google" id="ProtNLM"/>
    </source>
</evidence>
<reference evidence="2 3" key="1">
    <citation type="submission" date="2020-06" db="EMBL/GenBank/DDBJ databases">
        <title>Actinokineospora xiongansis sp. nov., isolated from soil of Baiyangdian.</title>
        <authorList>
            <person name="Zhang X."/>
        </authorList>
    </citation>
    <scope>NUCLEOTIDE SEQUENCE [LARGE SCALE GENOMIC DNA]</scope>
    <source>
        <strain evidence="2 3">HBU206404</strain>
    </source>
</reference>
<keyword evidence="1" id="KW-0472">Membrane</keyword>
<gene>
    <name evidence="2" type="ORF">GPZ80_17175</name>
</gene>
<keyword evidence="1" id="KW-0812">Transmembrane</keyword>
<sequence length="290" mass="31230">MRKLHWASWAALGAAVLVAVVAIVFVVLRSSTGASPHQGMGSPMTLAAHSDGLSDFENGFRFVPVTLPTTRGDAVPVAFRILGPSGKPETQFQLNATKQLHFFVVRDDMQGYQHLHPELVGDTWQVAVAIADGGAYRMFAEFIPMNTTDTTHPVVLGLPFAIAGDTATVEIPAPAAEADAGQGYRIVRPEGATTVAVRQPTVLRFSLRGPDGKPLDTVDPHLGAYGHMTGFHTALLSATHLHPREPLGAPLINGELTFQALFGERGEYRLFLEFNRDGQVHRGAFTVFVS</sequence>
<dbReference type="RefSeq" id="WP_187221382.1">
    <property type="nucleotide sequence ID" value="NZ_JABVED010000009.1"/>
</dbReference>
<comment type="caution">
    <text evidence="2">The sequence shown here is derived from an EMBL/GenBank/DDBJ whole genome shotgun (WGS) entry which is preliminary data.</text>
</comment>
<feature type="transmembrane region" description="Helical" evidence="1">
    <location>
        <begin position="6"/>
        <end position="28"/>
    </location>
</feature>
<dbReference type="Proteomes" id="UP000734823">
    <property type="component" value="Unassembled WGS sequence"/>
</dbReference>
<organism evidence="2 3">
    <name type="scientific">Actinokineospora xionganensis</name>
    <dbReference type="NCBI Taxonomy" id="2684470"/>
    <lineage>
        <taxon>Bacteria</taxon>
        <taxon>Bacillati</taxon>
        <taxon>Actinomycetota</taxon>
        <taxon>Actinomycetes</taxon>
        <taxon>Pseudonocardiales</taxon>
        <taxon>Pseudonocardiaceae</taxon>
        <taxon>Actinokineospora</taxon>
    </lineage>
</organism>
<keyword evidence="1" id="KW-1133">Transmembrane helix</keyword>
<evidence type="ECO:0000313" key="2">
    <source>
        <dbReference type="EMBL" id="MBC6448904.1"/>
    </source>
</evidence>
<dbReference type="EMBL" id="JABVED010000009">
    <property type="protein sequence ID" value="MBC6448904.1"/>
    <property type="molecule type" value="Genomic_DNA"/>
</dbReference>
<accession>A0ABR7L874</accession>
<evidence type="ECO:0000313" key="3">
    <source>
        <dbReference type="Proteomes" id="UP000734823"/>
    </source>
</evidence>
<name>A0ABR7L874_9PSEU</name>